<dbReference type="AlphaFoldDB" id="A0A1G8T4D3"/>
<gene>
    <name evidence="5" type="ORF">SAMN05216186_101252</name>
</gene>
<dbReference type="Gene3D" id="3.40.50.300">
    <property type="entry name" value="P-loop containing nucleotide triphosphate hydrolases"/>
    <property type="match status" value="1"/>
</dbReference>
<dbReference type="InterPro" id="IPR037257">
    <property type="entry name" value="T2SS_E_N_sf"/>
</dbReference>
<dbReference type="STRING" id="137658.SAMN05216186_101252"/>
<dbReference type="InterPro" id="IPR001482">
    <property type="entry name" value="T2SS/T4SS_dom"/>
</dbReference>
<dbReference type="Gene3D" id="3.30.450.90">
    <property type="match status" value="1"/>
</dbReference>
<keyword evidence="2" id="KW-0547">Nucleotide-binding</keyword>
<dbReference type="Pfam" id="PF05157">
    <property type="entry name" value="MshEN"/>
    <property type="match status" value="1"/>
</dbReference>
<dbReference type="Proteomes" id="UP000198706">
    <property type="component" value="Unassembled WGS sequence"/>
</dbReference>
<feature type="domain" description="Bacterial type II secretion system protein E" evidence="4">
    <location>
        <begin position="408"/>
        <end position="422"/>
    </location>
</feature>
<dbReference type="InterPro" id="IPR027417">
    <property type="entry name" value="P-loop_NTPase"/>
</dbReference>
<accession>A0A1G8T4D3</accession>
<sequence length="594" mass="65977">MTAFASSAQDRWLDLNDVLRELVNQGRVDQNTAEQCLAIRRSAVNNQQHPLEFLAAQQIDDLTRPGRKLDLDTLTRWLADFSGQPYLRIDPLKVDVAAVTPLMSHAFAQRHKILAVEVTPDMVTIASAQPLVHSWESNLTHVLKRPIKRVVANPADIQRFTQEFYRLARSVSGASAADQKVSGVGNFEQLVNLGSGDQEPDANDAHIVNIVDWLFQYAFQQRASDIHIEPRREQGTVRFRIDGVLHNVYQFPPQVTMAVVSRLKSLGRMNVAEKRKPQDGRVKTKTPDGGEVELRLATLPTAFGEKMVMRIFDPEVLLKSFDALGFSLDDLRRWQGMTNQPNGIILVTGPTGSGKTTTLYTTLKQLATSEVNVCTIEDPIEMIEPAFNQMQVQHNIDLTFASGVRALMRQDPDIIMVGEIRDLETAEMAIQAALTGHLVLSTLHTNDAPSAVTRLLELGVPHYLIKATVLGVMAQRLVRTLCPHCKAPTELSEEDWQSLTKPWSAPLPTGAHRAVGCLECRDTGYRGRAGVYEIMLLNDAIKPLITADTDLVALRRQAFKDGMRSLRLSGAQKIAAGLTTLEEVLRVTPQSEQK</sequence>
<dbReference type="FunFam" id="3.40.50.300:FF:000398">
    <property type="entry name" value="Type IV pilus assembly ATPase PilB"/>
    <property type="match status" value="1"/>
</dbReference>
<evidence type="ECO:0000256" key="1">
    <source>
        <dbReference type="ARBA" id="ARBA00006611"/>
    </source>
</evidence>
<comment type="similarity">
    <text evidence="1">Belongs to the GSP E family.</text>
</comment>
<dbReference type="GO" id="GO:0005524">
    <property type="term" value="F:ATP binding"/>
    <property type="evidence" value="ECO:0007669"/>
    <property type="project" value="UniProtKB-KW"/>
</dbReference>
<keyword evidence="3" id="KW-0067">ATP-binding</keyword>
<dbReference type="InterPro" id="IPR003593">
    <property type="entry name" value="AAA+_ATPase"/>
</dbReference>
<dbReference type="RefSeq" id="WP_084333091.1">
    <property type="nucleotide sequence ID" value="NZ_CBKZNZ010000073.1"/>
</dbReference>
<dbReference type="SUPFAM" id="SSF160246">
    <property type="entry name" value="EspE N-terminal domain-like"/>
    <property type="match status" value="1"/>
</dbReference>
<dbReference type="Gene3D" id="3.30.300.160">
    <property type="entry name" value="Type II secretion system, protein E, N-terminal domain"/>
    <property type="match status" value="1"/>
</dbReference>
<dbReference type="PANTHER" id="PTHR30258:SF13">
    <property type="entry name" value="SECRETION PATHWAY ATPASE-RELATED"/>
    <property type="match status" value="1"/>
</dbReference>
<dbReference type="FunFam" id="3.30.450.90:FF:000003">
    <property type="entry name" value="Type II secretion system protein E"/>
    <property type="match status" value="1"/>
</dbReference>
<dbReference type="InterPro" id="IPR007831">
    <property type="entry name" value="T2SS_GspE_N"/>
</dbReference>
<protein>
    <submittedName>
        <fullName evidence="5">General secretion pathway protein E</fullName>
    </submittedName>
</protein>
<dbReference type="GO" id="GO:0016887">
    <property type="term" value="F:ATP hydrolysis activity"/>
    <property type="evidence" value="ECO:0007669"/>
    <property type="project" value="TreeGrafter"/>
</dbReference>
<dbReference type="GO" id="GO:0005886">
    <property type="term" value="C:plasma membrane"/>
    <property type="evidence" value="ECO:0007669"/>
    <property type="project" value="TreeGrafter"/>
</dbReference>
<keyword evidence="6" id="KW-1185">Reference proteome</keyword>
<name>A0A1G8T4D3_9PSED</name>
<dbReference type="CDD" id="cd01129">
    <property type="entry name" value="PulE-GspE-like"/>
    <property type="match status" value="1"/>
</dbReference>
<evidence type="ECO:0000256" key="3">
    <source>
        <dbReference type="ARBA" id="ARBA00022840"/>
    </source>
</evidence>
<dbReference type="SMART" id="SM00382">
    <property type="entry name" value="AAA"/>
    <property type="match status" value="1"/>
</dbReference>
<evidence type="ECO:0000313" key="6">
    <source>
        <dbReference type="Proteomes" id="UP000198706"/>
    </source>
</evidence>
<dbReference type="Pfam" id="PF00437">
    <property type="entry name" value="T2SSE"/>
    <property type="match status" value="1"/>
</dbReference>
<reference evidence="5 6" key="1">
    <citation type="submission" date="2016-10" db="EMBL/GenBank/DDBJ databases">
        <authorList>
            <person name="de Groot N.N."/>
        </authorList>
    </citation>
    <scope>NUCLEOTIDE SEQUENCE [LARGE SCALE GENOMIC DNA]</scope>
    <source>
        <strain evidence="5 6">JCM 21544</strain>
    </source>
</reference>
<dbReference type="PANTHER" id="PTHR30258">
    <property type="entry name" value="TYPE II SECRETION SYSTEM PROTEIN GSPE-RELATED"/>
    <property type="match status" value="1"/>
</dbReference>
<dbReference type="EMBL" id="FNFD01000001">
    <property type="protein sequence ID" value="SDJ36274.1"/>
    <property type="molecule type" value="Genomic_DNA"/>
</dbReference>
<dbReference type="PROSITE" id="PS00662">
    <property type="entry name" value="T2SP_E"/>
    <property type="match status" value="1"/>
</dbReference>
<dbReference type="SUPFAM" id="SSF52540">
    <property type="entry name" value="P-loop containing nucleoside triphosphate hydrolases"/>
    <property type="match status" value="1"/>
</dbReference>
<evidence type="ECO:0000259" key="4">
    <source>
        <dbReference type="PROSITE" id="PS00662"/>
    </source>
</evidence>
<organism evidence="5 6">
    <name type="scientific">Pseudomonas indica</name>
    <dbReference type="NCBI Taxonomy" id="137658"/>
    <lineage>
        <taxon>Bacteria</taxon>
        <taxon>Pseudomonadati</taxon>
        <taxon>Pseudomonadota</taxon>
        <taxon>Gammaproteobacteria</taxon>
        <taxon>Pseudomonadales</taxon>
        <taxon>Pseudomonadaceae</taxon>
        <taxon>Pseudomonas</taxon>
    </lineage>
</organism>
<evidence type="ECO:0000313" key="5">
    <source>
        <dbReference type="EMBL" id="SDJ36274.1"/>
    </source>
</evidence>
<proteinExistence type="inferred from homology"/>
<evidence type="ECO:0000256" key="2">
    <source>
        <dbReference type="ARBA" id="ARBA00022741"/>
    </source>
</evidence>